<organism evidence="2 3">
    <name type="scientific">Leifsonia poae</name>
    <dbReference type="NCBI Taxonomy" id="110933"/>
    <lineage>
        <taxon>Bacteria</taxon>
        <taxon>Bacillati</taxon>
        <taxon>Actinomycetota</taxon>
        <taxon>Actinomycetes</taxon>
        <taxon>Micrococcales</taxon>
        <taxon>Microbacteriaceae</taxon>
        <taxon>Leifsonia</taxon>
    </lineage>
</organism>
<proteinExistence type="predicted"/>
<reference evidence="2" key="1">
    <citation type="journal article" date="2014" name="Int. J. Syst. Evol. Microbiol.">
        <title>Complete genome sequence of Corynebacterium casei LMG S-19264T (=DSM 44701T), isolated from a smear-ripened cheese.</title>
        <authorList>
            <consortium name="US DOE Joint Genome Institute (JGI-PGF)"/>
            <person name="Walter F."/>
            <person name="Albersmeier A."/>
            <person name="Kalinowski J."/>
            <person name="Ruckert C."/>
        </authorList>
    </citation>
    <scope>NUCLEOTIDE SEQUENCE</scope>
    <source>
        <strain evidence="2">VKM Ac-1401</strain>
    </source>
</reference>
<evidence type="ECO:0000256" key="1">
    <source>
        <dbReference type="SAM" id="MobiDB-lite"/>
    </source>
</evidence>
<gene>
    <name evidence="2" type="ORF">GCM10017584_10870</name>
</gene>
<feature type="region of interest" description="Disordered" evidence="1">
    <location>
        <begin position="40"/>
        <end position="67"/>
    </location>
</feature>
<evidence type="ECO:0000313" key="3">
    <source>
        <dbReference type="Proteomes" id="UP001142372"/>
    </source>
</evidence>
<dbReference type="Proteomes" id="UP001142372">
    <property type="component" value="Unassembled WGS sequence"/>
</dbReference>
<sequence length="67" mass="7542">MSGSDEASRDEKVRGIVEQLTADMQLRPQEDSEKLLKQRLDDAGIASDDEEVSRLARDVQQRPSQVD</sequence>
<protein>
    <submittedName>
        <fullName evidence="2">Uncharacterized protein</fullName>
    </submittedName>
</protein>
<comment type="caution">
    <text evidence="2">The sequence shown here is derived from an EMBL/GenBank/DDBJ whole genome shotgun (WGS) entry which is preliminary data.</text>
</comment>
<dbReference type="AlphaFoldDB" id="A0A9W6H8N5"/>
<accession>A0A9W6H8N5</accession>
<dbReference type="EMBL" id="BSEN01000004">
    <property type="protein sequence ID" value="GLJ75513.1"/>
    <property type="molecule type" value="Genomic_DNA"/>
</dbReference>
<name>A0A9W6H8N5_9MICO</name>
<keyword evidence="3" id="KW-1185">Reference proteome</keyword>
<evidence type="ECO:0000313" key="2">
    <source>
        <dbReference type="EMBL" id="GLJ75513.1"/>
    </source>
</evidence>
<reference evidence="2" key="2">
    <citation type="submission" date="2023-01" db="EMBL/GenBank/DDBJ databases">
        <authorList>
            <person name="Sun Q."/>
            <person name="Evtushenko L."/>
        </authorList>
    </citation>
    <scope>NUCLEOTIDE SEQUENCE</scope>
    <source>
        <strain evidence="2">VKM Ac-1401</strain>
    </source>
</reference>